<dbReference type="EMBL" id="JALJOT010000011">
    <property type="protein sequence ID" value="KAK9905545.1"/>
    <property type="molecule type" value="Genomic_DNA"/>
</dbReference>
<dbReference type="SUPFAM" id="SSF50249">
    <property type="entry name" value="Nucleic acid-binding proteins"/>
    <property type="match status" value="1"/>
</dbReference>
<dbReference type="SMART" id="SM00350">
    <property type="entry name" value="MCM"/>
    <property type="match status" value="1"/>
</dbReference>
<dbReference type="Gene3D" id="3.40.50.300">
    <property type="entry name" value="P-loop containing nucleotide triphosphate hydrolases"/>
    <property type="match status" value="1"/>
</dbReference>
<dbReference type="Gene3D" id="2.20.28.10">
    <property type="match status" value="1"/>
</dbReference>
<dbReference type="InterPro" id="IPR027925">
    <property type="entry name" value="MCM_N"/>
</dbReference>
<feature type="compositionally biased region" description="Gly residues" evidence="14">
    <location>
        <begin position="713"/>
        <end position="725"/>
    </location>
</feature>
<dbReference type="PANTHER" id="PTHR11630:SF43">
    <property type="entry name" value="DNA REPLICATION LICENSING FACTOR MCM6"/>
    <property type="match status" value="1"/>
</dbReference>
<keyword evidence="3 13" id="KW-0235">DNA replication</keyword>
<evidence type="ECO:0000313" key="16">
    <source>
        <dbReference type="EMBL" id="KAK9905545.1"/>
    </source>
</evidence>
<dbReference type="InterPro" id="IPR041024">
    <property type="entry name" value="Mcm6_C"/>
</dbReference>
<sequence length="910" mass="99752">MEADGLPMEEAGNTEQLQEYARQRFLDFLESFVVNDDEDSRSQFTQGSQQSAPTPPSKLYVEQAQELEDSATLVVDFNHVDIHDPELAALIQQQHYRVEPGLRKAVQNLMREHAENLLESSDGVQREFFVSFINTPSLFRLRQLKSLDLGKLVSFAGTVTRTSEVRPELFMGCFRCLECGTMIRNVEQQFKFTEPSMCTMETCQNKKAWTLVKEESTFIDWQRAKVQETTDEVPAGSLPRTLEVIFRNDTVEQARAGDKLVFAGCMVVVPDVAAITAPGQRSQVKGAARMGNASTEGGGVTGTRSLGVRELTYKMAFLASSVQAADKKLGMINIRSDDDASPKDVLDAMTPEEAAQVLSMRDNRQIYEALASSLAPGVFGHLDIKKAILLMLLGGGINLRGDINVAIVGDPSCAKSQLLKYVAAFLPRAVYTSGKSSSAAGLTASVVRESDTNDFCIEAGALMLADNGICCIDEFDKMDVKDQVAIHEAMEQQTISIAKAGIQATLNARTAILAAANPIGGRYDRSKPLRYNVGLPPAILSRFDLLHVMIDEPDDILDYRVASHIVAVHQRQDQAFDVPYSMAQVQRYLKYARAHKPELTPSAKRELVESYKRLRTEDAAPGSSTSYRITVRQLEALVRLSEALARLRCSEVITPAYVREARRLVKNSIIAVEAPDEEVDDDEWVDDPAEAEDIIARHRPEAAAPSADAPGPSGAGGGAGPGDGGAAPMEVDGRRSARPGRGRAAEPAAAAAAVDAEPAEKSAEELEAERVAAQAAVEAARAARPQTKVSHKKLNTVKELLVMRFKELEHAGQTDSTFGDVQVAGLKQHELMEWYFAHQAERQVDAMTEEQLKEEFLLVGKIIQHLIRVMGVLVVVETPERAPTDSETAFARRVQRDRVLAVNPNYVDDE</sequence>
<dbReference type="EC" id="3.6.4.12" evidence="13"/>
<evidence type="ECO:0000256" key="12">
    <source>
        <dbReference type="RuleBase" id="RU004070"/>
    </source>
</evidence>
<evidence type="ECO:0000259" key="15">
    <source>
        <dbReference type="PROSITE" id="PS50051"/>
    </source>
</evidence>
<evidence type="ECO:0000256" key="13">
    <source>
        <dbReference type="RuleBase" id="RU368064"/>
    </source>
</evidence>
<dbReference type="InterPro" id="IPR027417">
    <property type="entry name" value="P-loop_NTPase"/>
</dbReference>
<dbReference type="PRINTS" id="PR01657">
    <property type="entry name" value="MCMFAMILY"/>
</dbReference>
<keyword evidence="17" id="KW-1185">Reference proteome</keyword>
<dbReference type="InterPro" id="IPR008049">
    <property type="entry name" value="MCM6"/>
</dbReference>
<dbReference type="PROSITE" id="PS00847">
    <property type="entry name" value="MCM_1"/>
    <property type="match status" value="1"/>
</dbReference>
<dbReference type="InterPro" id="IPR018525">
    <property type="entry name" value="MCM_CS"/>
</dbReference>
<keyword evidence="4 12" id="KW-0547">Nucleotide-binding</keyword>
<organism evidence="16 17">
    <name type="scientific">Coccomyxa subellipsoidea</name>
    <dbReference type="NCBI Taxonomy" id="248742"/>
    <lineage>
        <taxon>Eukaryota</taxon>
        <taxon>Viridiplantae</taxon>
        <taxon>Chlorophyta</taxon>
        <taxon>core chlorophytes</taxon>
        <taxon>Trebouxiophyceae</taxon>
        <taxon>Trebouxiophyceae incertae sedis</taxon>
        <taxon>Coccomyxaceae</taxon>
        <taxon>Coccomyxa</taxon>
    </lineage>
</organism>
<comment type="subcellular location">
    <subcellularLocation>
        <location evidence="1 13">Nucleus</location>
    </subcellularLocation>
</comment>
<dbReference type="Pfam" id="PF18263">
    <property type="entry name" value="WHD_MCM6"/>
    <property type="match status" value="1"/>
</dbReference>
<name>A0ABR2YHH9_9CHLO</name>
<dbReference type="PROSITE" id="PS50051">
    <property type="entry name" value="MCM_2"/>
    <property type="match status" value="1"/>
</dbReference>
<evidence type="ECO:0000256" key="8">
    <source>
        <dbReference type="ARBA" id="ARBA00023125"/>
    </source>
</evidence>
<evidence type="ECO:0000256" key="2">
    <source>
        <dbReference type="ARBA" id="ARBA00008010"/>
    </source>
</evidence>
<keyword evidence="5 13" id="KW-0378">Hydrolase</keyword>
<dbReference type="Pfam" id="PF00493">
    <property type="entry name" value="MCM"/>
    <property type="match status" value="1"/>
</dbReference>
<feature type="compositionally biased region" description="Low complexity" evidence="14">
    <location>
        <begin position="745"/>
        <end position="756"/>
    </location>
</feature>
<keyword evidence="6 13" id="KW-0347">Helicase</keyword>
<feature type="domain" description="MCM C-terminal AAA(+) ATPase" evidence="15">
    <location>
        <begin position="366"/>
        <end position="565"/>
    </location>
</feature>
<evidence type="ECO:0000313" key="17">
    <source>
        <dbReference type="Proteomes" id="UP001491310"/>
    </source>
</evidence>
<dbReference type="InterPro" id="IPR001208">
    <property type="entry name" value="MCM_dom"/>
</dbReference>
<proteinExistence type="inferred from homology"/>
<keyword evidence="8 12" id="KW-0238">DNA-binding</keyword>
<dbReference type="PRINTS" id="PR01662">
    <property type="entry name" value="MCMPROTEIN6"/>
</dbReference>
<dbReference type="InterPro" id="IPR012340">
    <property type="entry name" value="NA-bd_OB-fold"/>
</dbReference>
<dbReference type="InterPro" id="IPR031327">
    <property type="entry name" value="MCM"/>
</dbReference>
<keyword evidence="7 12" id="KW-0067">ATP-binding</keyword>
<evidence type="ECO:0000256" key="11">
    <source>
        <dbReference type="ARBA" id="ARBA00047995"/>
    </source>
</evidence>
<dbReference type="SUPFAM" id="SSF52540">
    <property type="entry name" value="P-loop containing nucleoside triphosphate hydrolases"/>
    <property type="match status" value="1"/>
</dbReference>
<feature type="compositionally biased region" description="Basic and acidic residues" evidence="14">
    <location>
        <begin position="758"/>
        <end position="767"/>
    </location>
</feature>
<dbReference type="InterPro" id="IPR041562">
    <property type="entry name" value="MCM_lid"/>
</dbReference>
<comment type="subunit">
    <text evidence="13">Component of the MCM2-7 complex.</text>
</comment>
<evidence type="ECO:0000256" key="6">
    <source>
        <dbReference type="ARBA" id="ARBA00022806"/>
    </source>
</evidence>
<keyword evidence="10 13" id="KW-0131">Cell cycle</keyword>
<dbReference type="Proteomes" id="UP001491310">
    <property type="component" value="Unassembled WGS sequence"/>
</dbReference>
<evidence type="ECO:0000256" key="3">
    <source>
        <dbReference type="ARBA" id="ARBA00022705"/>
    </source>
</evidence>
<gene>
    <name evidence="16" type="ORF">WJX75_001910</name>
</gene>
<protein>
    <recommendedName>
        <fullName evidence="13">DNA replication licensing factor MCM6</fullName>
        <ecNumber evidence="13">3.6.4.12</ecNumber>
    </recommendedName>
</protein>
<evidence type="ECO:0000256" key="7">
    <source>
        <dbReference type="ARBA" id="ARBA00022840"/>
    </source>
</evidence>
<keyword evidence="9" id="KW-0539">Nucleus</keyword>
<evidence type="ECO:0000256" key="14">
    <source>
        <dbReference type="SAM" id="MobiDB-lite"/>
    </source>
</evidence>
<dbReference type="Gene3D" id="3.30.1640.10">
    <property type="entry name" value="mini-chromosome maintenance (MCM) complex, chain A, domain 1"/>
    <property type="match status" value="1"/>
</dbReference>
<evidence type="ECO:0000256" key="4">
    <source>
        <dbReference type="ARBA" id="ARBA00022741"/>
    </source>
</evidence>
<feature type="compositionally biased region" description="Low complexity" evidence="14">
    <location>
        <begin position="702"/>
        <end position="712"/>
    </location>
</feature>
<evidence type="ECO:0000256" key="1">
    <source>
        <dbReference type="ARBA" id="ARBA00004123"/>
    </source>
</evidence>
<dbReference type="Gene3D" id="2.40.50.140">
    <property type="entry name" value="Nucleic acid-binding proteins"/>
    <property type="match status" value="1"/>
</dbReference>
<comment type="caution">
    <text evidence="16">The sequence shown here is derived from an EMBL/GenBank/DDBJ whole genome shotgun (WGS) entry which is preliminary data.</text>
</comment>
<dbReference type="Gene3D" id="1.20.58.870">
    <property type="match status" value="1"/>
</dbReference>
<dbReference type="Pfam" id="PF17207">
    <property type="entry name" value="MCM_OB"/>
    <property type="match status" value="1"/>
</dbReference>
<evidence type="ECO:0000256" key="5">
    <source>
        <dbReference type="ARBA" id="ARBA00022801"/>
    </source>
</evidence>
<dbReference type="Pfam" id="PF14551">
    <property type="entry name" value="MCM_N"/>
    <property type="match status" value="1"/>
</dbReference>
<comment type="catalytic activity">
    <reaction evidence="11 13">
        <text>ATP + H2O = ADP + phosphate + H(+)</text>
        <dbReference type="Rhea" id="RHEA:13065"/>
        <dbReference type="ChEBI" id="CHEBI:15377"/>
        <dbReference type="ChEBI" id="CHEBI:15378"/>
        <dbReference type="ChEBI" id="CHEBI:30616"/>
        <dbReference type="ChEBI" id="CHEBI:43474"/>
        <dbReference type="ChEBI" id="CHEBI:456216"/>
        <dbReference type="EC" id="3.6.4.12"/>
    </reaction>
</comment>
<comment type="function">
    <text evidence="13">Acts as component of the MCM2-7 complex (MCM complex) which is the replicative helicase essential for 'once per cell cycle' DNA replication initiation and elongation in eukaryotic cells. The active ATPase sites in the MCM2-7 ring are formed through the interaction surfaces of two neighboring subunits such that a critical structure of a conserved arginine finger motif is provided in trans relative to the ATP-binding site of the Walker A box of the adjacent subunit. The six ATPase active sites, however, are likely to contribute differentially to the complex helicase activity.</text>
</comment>
<dbReference type="CDD" id="cd17757">
    <property type="entry name" value="MCM6"/>
    <property type="match status" value="1"/>
</dbReference>
<comment type="similarity">
    <text evidence="2 12">Belongs to the MCM family.</text>
</comment>
<evidence type="ECO:0000256" key="9">
    <source>
        <dbReference type="ARBA" id="ARBA00023242"/>
    </source>
</evidence>
<accession>A0ABR2YHH9</accession>
<feature type="region of interest" description="Disordered" evidence="14">
    <location>
        <begin position="701"/>
        <end position="767"/>
    </location>
</feature>
<reference evidence="16 17" key="1">
    <citation type="journal article" date="2024" name="Nat. Commun.">
        <title>Phylogenomics reveals the evolutionary origins of lichenization in chlorophyte algae.</title>
        <authorList>
            <person name="Puginier C."/>
            <person name="Libourel C."/>
            <person name="Otte J."/>
            <person name="Skaloud P."/>
            <person name="Haon M."/>
            <person name="Grisel S."/>
            <person name="Petersen M."/>
            <person name="Berrin J.G."/>
            <person name="Delaux P.M."/>
            <person name="Dal Grande F."/>
            <person name="Keller J."/>
        </authorList>
    </citation>
    <scope>NUCLEOTIDE SEQUENCE [LARGE SCALE GENOMIC DNA]</scope>
    <source>
        <strain evidence="16 17">SAG 216-7</strain>
    </source>
</reference>
<dbReference type="InterPro" id="IPR033762">
    <property type="entry name" value="MCM_OB"/>
</dbReference>
<dbReference type="PANTHER" id="PTHR11630">
    <property type="entry name" value="DNA REPLICATION LICENSING FACTOR MCM FAMILY MEMBER"/>
    <property type="match status" value="1"/>
</dbReference>
<dbReference type="Pfam" id="PF17855">
    <property type="entry name" value="MCM_lid"/>
    <property type="match status" value="1"/>
</dbReference>
<evidence type="ECO:0000256" key="10">
    <source>
        <dbReference type="ARBA" id="ARBA00023306"/>
    </source>
</evidence>